<evidence type="ECO:0000313" key="2">
    <source>
        <dbReference type="WBParaSite" id="MCU_014546-RA"/>
    </source>
</evidence>
<dbReference type="Gene3D" id="3.30.200.20">
    <property type="entry name" value="Phosphorylase Kinase, domain 1"/>
    <property type="match status" value="1"/>
</dbReference>
<dbReference type="PROSITE" id="PS50011">
    <property type="entry name" value="PROTEIN_KINASE_DOM"/>
    <property type="match status" value="1"/>
</dbReference>
<sequence length="92" mass="10522">QAAGRGSYGEVSFGKYRGKNVVKKDFKFLHTKKLRLFNYREVYALATCNHQNIVKFIGTGPNTLISNIRYVVIERATNASLAERKFESSFKE</sequence>
<dbReference type="GO" id="GO:0004672">
    <property type="term" value="F:protein kinase activity"/>
    <property type="evidence" value="ECO:0007669"/>
    <property type="project" value="InterPro"/>
</dbReference>
<dbReference type="GO" id="GO:0005524">
    <property type="term" value="F:ATP binding"/>
    <property type="evidence" value="ECO:0007669"/>
    <property type="project" value="InterPro"/>
</dbReference>
<evidence type="ECO:0000259" key="1">
    <source>
        <dbReference type="PROSITE" id="PS50011"/>
    </source>
</evidence>
<reference evidence="2" key="1">
    <citation type="submission" date="2019-11" db="UniProtKB">
        <authorList>
            <consortium name="WormBaseParasite"/>
        </authorList>
    </citation>
    <scope>IDENTIFICATION</scope>
</reference>
<proteinExistence type="predicted"/>
<protein>
    <submittedName>
        <fullName evidence="2">Protein kinase domain-containing protein</fullName>
    </submittedName>
</protein>
<feature type="domain" description="Protein kinase" evidence="1">
    <location>
        <begin position="1"/>
        <end position="92"/>
    </location>
</feature>
<dbReference type="SUPFAM" id="SSF56112">
    <property type="entry name" value="Protein kinase-like (PK-like)"/>
    <property type="match status" value="1"/>
</dbReference>
<organism evidence="2">
    <name type="scientific">Mesocestoides corti</name>
    <name type="common">Flatworm</name>
    <dbReference type="NCBI Taxonomy" id="53468"/>
    <lineage>
        <taxon>Eukaryota</taxon>
        <taxon>Metazoa</taxon>
        <taxon>Spiralia</taxon>
        <taxon>Lophotrochozoa</taxon>
        <taxon>Platyhelminthes</taxon>
        <taxon>Cestoda</taxon>
        <taxon>Eucestoda</taxon>
        <taxon>Cyclophyllidea</taxon>
        <taxon>Mesocestoididae</taxon>
        <taxon>Mesocestoides</taxon>
    </lineage>
</organism>
<accession>A0A5K3G1I4</accession>
<dbReference type="AlphaFoldDB" id="A0A5K3G1I4"/>
<dbReference type="InterPro" id="IPR000719">
    <property type="entry name" value="Prot_kinase_dom"/>
</dbReference>
<dbReference type="InterPro" id="IPR011009">
    <property type="entry name" value="Kinase-like_dom_sf"/>
</dbReference>
<name>A0A5K3G1I4_MESCO</name>
<dbReference type="WBParaSite" id="MCU_014546-RA">
    <property type="protein sequence ID" value="MCU_014546-RA"/>
    <property type="gene ID" value="MCU_014546"/>
</dbReference>